<proteinExistence type="predicted"/>
<keyword evidence="1" id="KW-1133">Transmembrane helix</keyword>
<protein>
    <submittedName>
        <fullName evidence="2">Uncharacterized protein</fullName>
    </submittedName>
</protein>
<feature type="transmembrane region" description="Helical" evidence="1">
    <location>
        <begin position="80"/>
        <end position="102"/>
    </location>
</feature>
<evidence type="ECO:0000256" key="1">
    <source>
        <dbReference type="SAM" id="Phobius"/>
    </source>
</evidence>
<accession>A0A6C0DB55</accession>
<organism evidence="2">
    <name type="scientific">viral metagenome</name>
    <dbReference type="NCBI Taxonomy" id="1070528"/>
    <lineage>
        <taxon>unclassified sequences</taxon>
        <taxon>metagenomes</taxon>
        <taxon>organismal metagenomes</taxon>
    </lineage>
</organism>
<evidence type="ECO:0000313" key="2">
    <source>
        <dbReference type="EMBL" id="QHT13643.1"/>
    </source>
</evidence>
<feature type="transmembrane region" description="Helical" evidence="1">
    <location>
        <begin position="48"/>
        <end position="74"/>
    </location>
</feature>
<name>A0A6C0DB55_9ZZZZ</name>
<dbReference type="AlphaFoldDB" id="A0A6C0DB55"/>
<reference evidence="2" key="1">
    <citation type="journal article" date="2020" name="Nature">
        <title>Giant virus diversity and host interactions through global metagenomics.</title>
        <authorList>
            <person name="Schulz F."/>
            <person name="Roux S."/>
            <person name="Paez-Espino D."/>
            <person name="Jungbluth S."/>
            <person name="Walsh D.A."/>
            <person name="Denef V.J."/>
            <person name="McMahon K.D."/>
            <person name="Konstantinidis K.T."/>
            <person name="Eloe-Fadrosh E.A."/>
            <person name="Kyrpides N.C."/>
            <person name="Woyke T."/>
        </authorList>
    </citation>
    <scope>NUCLEOTIDE SEQUENCE</scope>
    <source>
        <strain evidence="2">GVMAG-M-3300023174-132</strain>
    </source>
</reference>
<feature type="transmembrane region" description="Helical" evidence="1">
    <location>
        <begin position="20"/>
        <end position="41"/>
    </location>
</feature>
<keyword evidence="1" id="KW-0812">Transmembrane</keyword>
<keyword evidence="1" id="KW-0472">Membrane</keyword>
<sequence>MSLSTAITAFFTTTTRFNFALHLLVGAAAATIAIVSFALLIPLDSIPAITGVSIIMSVSYALAFLAWVCVLYLYSSNPDGLIWLNTHLMFLVVLPATIAATAMNVTAVQNTRNLLAGGLAGTNA</sequence>
<dbReference type="EMBL" id="MN739575">
    <property type="protein sequence ID" value="QHT13643.1"/>
    <property type="molecule type" value="Genomic_DNA"/>
</dbReference>